<reference evidence="2 3" key="1">
    <citation type="journal article" date="2018" name="Cell">
        <title>The Chara Genome: Secondary Complexity and Implications for Plant Terrestrialization.</title>
        <authorList>
            <person name="Nishiyama T."/>
            <person name="Sakayama H."/>
            <person name="Vries J.D."/>
            <person name="Buschmann H."/>
            <person name="Saint-Marcoux D."/>
            <person name="Ullrich K.K."/>
            <person name="Haas F.B."/>
            <person name="Vanderstraeten L."/>
            <person name="Becker D."/>
            <person name="Lang D."/>
            <person name="Vosolsobe S."/>
            <person name="Rombauts S."/>
            <person name="Wilhelmsson P.K.I."/>
            <person name="Janitza P."/>
            <person name="Kern R."/>
            <person name="Heyl A."/>
            <person name="Rumpler F."/>
            <person name="Villalobos L.I.A.C."/>
            <person name="Clay J.M."/>
            <person name="Skokan R."/>
            <person name="Toyoda A."/>
            <person name="Suzuki Y."/>
            <person name="Kagoshima H."/>
            <person name="Schijlen E."/>
            <person name="Tajeshwar N."/>
            <person name="Catarino B."/>
            <person name="Hetherington A.J."/>
            <person name="Saltykova A."/>
            <person name="Bonnot C."/>
            <person name="Breuninger H."/>
            <person name="Symeonidi A."/>
            <person name="Radhakrishnan G.V."/>
            <person name="Van Nieuwerburgh F."/>
            <person name="Deforce D."/>
            <person name="Chang C."/>
            <person name="Karol K.G."/>
            <person name="Hedrich R."/>
            <person name="Ulvskov P."/>
            <person name="Glockner G."/>
            <person name="Delwiche C.F."/>
            <person name="Petrasek J."/>
            <person name="Van de Peer Y."/>
            <person name="Friml J."/>
            <person name="Beilby M."/>
            <person name="Dolan L."/>
            <person name="Kohara Y."/>
            <person name="Sugano S."/>
            <person name="Fujiyama A."/>
            <person name="Delaux P.-M."/>
            <person name="Quint M."/>
            <person name="TheiBen G."/>
            <person name="Hagemann M."/>
            <person name="Harholt J."/>
            <person name="Dunand C."/>
            <person name="Zachgo S."/>
            <person name="Langdale J."/>
            <person name="Maumus F."/>
            <person name="Straeten D.V.D."/>
            <person name="Gould S.B."/>
            <person name="Rensing S.A."/>
        </authorList>
    </citation>
    <scope>NUCLEOTIDE SEQUENCE [LARGE SCALE GENOMIC DNA]</scope>
    <source>
        <strain evidence="2 3">S276</strain>
    </source>
</reference>
<proteinExistence type="predicted"/>
<comment type="caution">
    <text evidence="2">The sequence shown here is derived from an EMBL/GenBank/DDBJ whole genome shotgun (WGS) entry which is preliminary data.</text>
</comment>
<evidence type="ECO:0000313" key="2">
    <source>
        <dbReference type="EMBL" id="GBG88260.1"/>
    </source>
</evidence>
<dbReference type="AlphaFoldDB" id="A0A388M110"/>
<organism evidence="2 3">
    <name type="scientific">Chara braunii</name>
    <name type="common">Braun's stonewort</name>
    <dbReference type="NCBI Taxonomy" id="69332"/>
    <lineage>
        <taxon>Eukaryota</taxon>
        <taxon>Viridiplantae</taxon>
        <taxon>Streptophyta</taxon>
        <taxon>Charophyceae</taxon>
        <taxon>Charales</taxon>
        <taxon>Characeae</taxon>
        <taxon>Chara</taxon>
    </lineage>
</organism>
<dbReference type="Gramene" id="GBG88260">
    <property type="protein sequence ID" value="GBG88260"/>
    <property type="gene ID" value="CBR_g46826"/>
</dbReference>
<accession>A0A388M110</accession>
<dbReference type="Proteomes" id="UP000265515">
    <property type="component" value="Unassembled WGS sequence"/>
</dbReference>
<gene>
    <name evidence="2" type="ORF">CBR_g46826</name>
</gene>
<keyword evidence="3" id="KW-1185">Reference proteome</keyword>
<sequence>MRLNLLQGQGTGKDTLPYLVCCAIAEYVRRGPRAPGRRLMVVLLPRAFAGGTSCVAEESCIGWFISFCIPLRALSLVTKNKAEVSGMLARVILRRKVLMDVASFPVCCGACMRVMSSCGTILRWNQVSGTGSREHGTGLNYQGAKPSPWTTL</sequence>
<feature type="region of interest" description="Disordered" evidence="1">
    <location>
        <begin position="130"/>
        <end position="152"/>
    </location>
</feature>
<name>A0A388M110_CHABU</name>
<dbReference type="EMBL" id="BFEA01000660">
    <property type="protein sequence ID" value="GBG88260.1"/>
    <property type="molecule type" value="Genomic_DNA"/>
</dbReference>
<evidence type="ECO:0000256" key="1">
    <source>
        <dbReference type="SAM" id="MobiDB-lite"/>
    </source>
</evidence>
<evidence type="ECO:0000313" key="3">
    <source>
        <dbReference type="Proteomes" id="UP000265515"/>
    </source>
</evidence>
<protein>
    <submittedName>
        <fullName evidence="2">Uncharacterized protein</fullName>
    </submittedName>
</protein>